<dbReference type="AlphaFoldDB" id="A0A0E0RKA9"/>
<dbReference type="OMA" id="YLGRCYL"/>
<feature type="region of interest" description="Disordered" evidence="1">
    <location>
        <begin position="100"/>
        <end position="137"/>
    </location>
</feature>
<feature type="compositionally biased region" description="Low complexity" evidence="1">
    <location>
        <begin position="43"/>
        <end position="52"/>
    </location>
</feature>
<feature type="compositionally biased region" description="Polar residues" evidence="1">
    <location>
        <begin position="121"/>
        <end position="134"/>
    </location>
</feature>
<feature type="region of interest" description="Disordered" evidence="1">
    <location>
        <begin position="28"/>
        <end position="54"/>
    </location>
</feature>
<proteinExistence type="predicted"/>
<keyword evidence="3" id="KW-1185">Reference proteome</keyword>
<evidence type="ECO:0000256" key="1">
    <source>
        <dbReference type="SAM" id="MobiDB-lite"/>
    </source>
</evidence>
<protein>
    <submittedName>
        <fullName evidence="2">Uncharacterized protein</fullName>
    </submittedName>
</protein>
<dbReference type="Gramene" id="ORUFI12G21760.1">
    <property type="protein sequence ID" value="ORUFI12G21760.1"/>
    <property type="gene ID" value="ORUFI12G21760"/>
</dbReference>
<reference evidence="2" key="2">
    <citation type="submission" date="2015-06" db="UniProtKB">
        <authorList>
            <consortium name="EnsemblPlants"/>
        </authorList>
    </citation>
    <scope>IDENTIFICATION</scope>
</reference>
<dbReference type="EnsemblPlants" id="ORUFI12G21760.1">
    <property type="protein sequence ID" value="ORUFI12G21760.1"/>
    <property type="gene ID" value="ORUFI12G21760"/>
</dbReference>
<sequence length="222" mass="23384">MSVSSSPPLSTSLPLSSSFLSLFSSVGQHSRRWGRRESGSGGDEAAAAGDEATTLEKGDACIRRLAFASQPRGSPRLLCLPNPPTVASLSSSAACTAAGSFPRTSSPSAPSPWSPADNDDTSQPAIETSRGTGEQSDDEFCCPLPDYNTYLTYLGRCYLYEPDLSRIVHPPSGNHQGADCAKIEGLLGTTTCVNLQEHFIVVLSLTPSCDFNLGLLAEKNVP</sequence>
<name>A0A0E0RKA9_ORYRU</name>
<evidence type="ECO:0000313" key="2">
    <source>
        <dbReference type="EnsemblPlants" id="ORUFI12G21760.1"/>
    </source>
</evidence>
<reference evidence="3" key="1">
    <citation type="submission" date="2013-06" db="EMBL/GenBank/DDBJ databases">
        <authorList>
            <person name="Zhao Q."/>
        </authorList>
    </citation>
    <scope>NUCLEOTIDE SEQUENCE</scope>
    <source>
        <strain evidence="3">cv. W1943</strain>
    </source>
</reference>
<dbReference type="HOGENOM" id="CLU_1417215_0_0_1"/>
<accession>A0A0E0RKA9</accession>
<dbReference type="Proteomes" id="UP000008022">
    <property type="component" value="Unassembled WGS sequence"/>
</dbReference>
<evidence type="ECO:0000313" key="3">
    <source>
        <dbReference type="Proteomes" id="UP000008022"/>
    </source>
</evidence>
<organism evidence="2 3">
    <name type="scientific">Oryza rufipogon</name>
    <name type="common">Brownbeard rice</name>
    <name type="synonym">Asian wild rice</name>
    <dbReference type="NCBI Taxonomy" id="4529"/>
    <lineage>
        <taxon>Eukaryota</taxon>
        <taxon>Viridiplantae</taxon>
        <taxon>Streptophyta</taxon>
        <taxon>Embryophyta</taxon>
        <taxon>Tracheophyta</taxon>
        <taxon>Spermatophyta</taxon>
        <taxon>Magnoliopsida</taxon>
        <taxon>Liliopsida</taxon>
        <taxon>Poales</taxon>
        <taxon>Poaceae</taxon>
        <taxon>BOP clade</taxon>
        <taxon>Oryzoideae</taxon>
        <taxon>Oryzeae</taxon>
        <taxon>Oryzinae</taxon>
        <taxon>Oryza</taxon>
    </lineage>
</organism>